<evidence type="ECO:0000313" key="2">
    <source>
        <dbReference type="Proteomes" id="UP001188597"/>
    </source>
</evidence>
<sequence>MTSDDSARNGDGLNIRLLHVLGNSDSQHAVLHGSLHLIHLRVLRQPEAAEEPAAAPLHAVPHVGCLFLLLVPLPADLEDPPFLHLHLHFLLLHSRQVRLEHVRVRCLLPVDPRVGYSRRVAGEFPARGREGAAGEREVLEGIADIKRKGVEDVASSATEEVAWN</sequence>
<dbReference type="EMBL" id="JAVXUP010000187">
    <property type="protein sequence ID" value="KAK3034935.1"/>
    <property type="molecule type" value="Genomic_DNA"/>
</dbReference>
<comment type="caution">
    <text evidence="1">The sequence shown here is derived from an EMBL/GenBank/DDBJ whole genome shotgun (WGS) entry which is preliminary data.</text>
</comment>
<keyword evidence="2" id="KW-1185">Reference proteome</keyword>
<gene>
    <name evidence="1" type="ORF">RJ639_032335</name>
</gene>
<proteinExistence type="predicted"/>
<name>A0AA89BAV2_9ASTE</name>
<protein>
    <submittedName>
        <fullName evidence="1">Uncharacterized protein</fullName>
    </submittedName>
</protein>
<accession>A0AA89BAV2</accession>
<reference evidence="1" key="1">
    <citation type="submission" date="2022-12" db="EMBL/GenBank/DDBJ databases">
        <title>Draft genome assemblies for two species of Escallonia (Escalloniales).</title>
        <authorList>
            <person name="Chanderbali A."/>
            <person name="Dervinis C."/>
            <person name="Anghel I."/>
            <person name="Soltis D."/>
            <person name="Soltis P."/>
            <person name="Zapata F."/>
        </authorList>
    </citation>
    <scope>NUCLEOTIDE SEQUENCE</scope>
    <source>
        <strain evidence="1">UCBG64.0493</strain>
        <tissue evidence="1">Leaf</tissue>
    </source>
</reference>
<dbReference type="AlphaFoldDB" id="A0AA89BAV2"/>
<organism evidence="1 2">
    <name type="scientific">Escallonia herrerae</name>
    <dbReference type="NCBI Taxonomy" id="1293975"/>
    <lineage>
        <taxon>Eukaryota</taxon>
        <taxon>Viridiplantae</taxon>
        <taxon>Streptophyta</taxon>
        <taxon>Embryophyta</taxon>
        <taxon>Tracheophyta</taxon>
        <taxon>Spermatophyta</taxon>
        <taxon>Magnoliopsida</taxon>
        <taxon>eudicotyledons</taxon>
        <taxon>Gunneridae</taxon>
        <taxon>Pentapetalae</taxon>
        <taxon>asterids</taxon>
        <taxon>campanulids</taxon>
        <taxon>Escalloniales</taxon>
        <taxon>Escalloniaceae</taxon>
        <taxon>Escallonia</taxon>
    </lineage>
</organism>
<dbReference type="Proteomes" id="UP001188597">
    <property type="component" value="Unassembled WGS sequence"/>
</dbReference>
<evidence type="ECO:0000313" key="1">
    <source>
        <dbReference type="EMBL" id="KAK3034935.1"/>
    </source>
</evidence>